<protein>
    <submittedName>
        <fullName evidence="10">WD40 repeat-like protein</fullName>
    </submittedName>
</protein>
<feature type="domain" description="NLE" evidence="9">
    <location>
        <begin position="24"/>
        <end position="89"/>
    </location>
</feature>
<gene>
    <name evidence="10" type="ORF">M427DRAFT_417058</name>
</gene>
<dbReference type="OMA" id="DHKYVEF"/>
<sequence length="469" mass="50135">STHSVHPQPEDGDNGAGASEAPKVQVRLTTNISSASLRIPSSTPILLLPSSLGRFGLSEVINHLLSLPAPTPFDFLINGRLLRTSIKEFSEEKGLSLEAVLEVEYILSSQPPALAASLPQDDWISDVAVTSFVPYILTTSYEGLARVLNRAGKEIATLGEIVKTSAGRRKPLRAAAWVDGTFVIGESGMREDTVFGLVGSDDGVVTMWEISPGNGMAYPLYASGEHMAGVTDLAVSPSGRHFASSSTDGKILLYSTRQPQDAAATDASVPSSQDRTKRRKVNVSTAPRTQSILSLEKSGATSTVVVSSVCFDTIDGDQIYSGGWDHAVRGWDVETGVERRAMTCDKVVLSIDHSPLSTMLATGHADGVVRIWDPRSNDGSLVKLHLSSRSPSFHPAVKWSPTSAFHVAAGSHDGHVRIWDLRSDRALYAIAARGVQEGKGSEKVLAIDWVDGLLVSGGEGRNVDMWNVK</sequence>
<dbReference type="Proteomes" id="UP000070544">
    <property type="component" value="Unassembled WGS sequence"/>
</dbReference>
<evidence type="ECO:0000256" key="4">
    <source>
        <dbReference type="ARBA" id="ARBA00022574"/>
    </source>
</evidence>
<dbReference type="PANTHER" id="PTHR19855">
    <property type="entry name" value="WD40 REPEAT PROTEIN 12, 37"/>
    <property type="match status" value="1"/>
</dbReference>
<dbReference type="STRING" id="1344416.A0A139A5B8"/>
<dbReference type="InterPro" id="IPR036322">
    <property type="entry name" value="WD40_repeat_dom_sf"/>
</dbReference>
<dbReference type="Gene3D" id="2.130.10.10">
    <property type="entry name" value="YVTN repeat-like/Quinoprotein amine dehydrogenase"/>
    <property type="match status" value="1"/>
</dbReference>
<dbReference type="InterPro" id="IPR012972">
    <property type="entry name" value="NLE"/>
</dbReference>
<evidence type="ECO:0000256" key="1">
    <source>
        <dbReference type="ARBA" id="ARBA00004604"/>
    </source>
</evidence>
<dbReference type="SMART" id="SM00320">
    <property type="entry name" value="WD40"/>
    <property type="match status" value="6"/>
</dbReference>
<dbReference type="OrthoDB" id="10251381at2759"/>
<feature type="region of interest" description="Disordered" evidence="8">
    <location>
        <begin position="258"/>
        <end position="285"/>
    </location>
</feature>
<dbReference type="InterPro" id="IPR001680">
    <property type="entry name" value="WD40_rpt"/>
</dbReference>
<evidence type="ECO:0000313" key="11">
    <source>
        <dbReference type="Proteomes" id="UP000070544"/>
    </source>
</evidence>
<feature type="repeat" description="WD" evidence="7">
    <location>
        <begin position="396"/>
        <end position="429"/>
    </location>
</feature>
<organism evidence="10 11">
    <name type="scientific">Gonapodya prolifera (strain JEL478)</name>
    <name type="common">Monoblepharis prolifera</name>
    <dbReference type="NCBI Taxonomy" id="1344416"/>
    <lineage>
        <taxon>Eukaryota</taxon>
        <taxon>Fungi</taxon>
        <taxon>Fungi incertae sedis</taxon>
        <taxon>Chytridiomycota</taxon>
        <taxon>Chytridiomycota incertae sedis</taxon>
        <taxon>Monoblepharidomycetes</taxon>
        <taxon>Monoblepharidales</taxon>
        <taxon>Gonapodyaceae</taxon>
        <taxon>Gonapodya</taxon>
    </lineage>
</organism>
<dbReference type="InterPro" id="IPR028599">
    <property type="entry name" value="WDR12/Ytm1"/>
</dbReference>
<keyword evidence="11" id="KW-1185">Reference proteome</keyword>
<proteinExistence type="inferred from homology"/>
<dbReference type="PRINTS" id="PR00320">
    <property type="entry name" value="GPROTEINBRPT"/>
</dbReference>
<name>A0A139A5B8_GONPJ</name>
<evidence type="ECO:0000256" key="7">
    <source>
        <dbReference type="PROSITE-ProRule" id="PRU00221"/>
    </source>
</evidence>
<evidence type="ECO:0000256" key="6">
    <source>
        <dbReference type="ARBA" id="ARBA00023242"/>
    </source>
</evidence>
<keyword evidence="3" id="KW-0698">rRNA processing</keyword>
<dbReference type="Pfam" id="PF00400">
    <property type="entry name" value="WD40"/>
    <property type="match status" value="3"/>
</dbReference>
<feature type="repeat" description="WD" evidence="7">
    <location>
        <begin position="223"/>
        <end position="264"/>
    </location>
</feature>
<comment type="subcellular location">
    <subcellularLocation>
        <location evidence="1">Nucleus</location>
        <location evidence="1">Nucleolus</location>
    </subcellularLocation>
</comment>
<dbReference type="EMBL" id="KQ965794">
    <property type="protein sequence ID" value="KXS11944.1"/>
    <property type="molecule type" value="Genomic_DNA"/>
</dbReference>
<evidence type="ECO:0000256" key="5">
    <source>
        <dbReference type="ARBA" id="ARBA00022737"/>
    </source>
</evidence>
<dbReference type="GO" id="GO:0006364">
    <property type="term" value="P:rRNA processing"/>
    <property type="evidence" value="ECO:0007669"/>
    <property type="project" value="UniProtKB-KW"/>
</dbReference>
<dbReference type="HAMAP" id="MF_03029">
    <property type="entry name" value="WDR12"/>
    <property type="match status" value="1"/>
</dbReference>
<evidence type="ECO:0000256" key="8">
    <source>
        <dbReference type="SAM" id="MobiDB-lite"/>
    </source>
</evidence>
<keyword evidence="4 7" id="KW-0853">WD repeat</keyword>
<dbReference type="SUPFAM" id="SSF50978">
    <property type="entry name" value="WD40 repeat-like"/>
    <property type="match status" value="1"/>
</dbReference>
<feature type="non-terminal residue" evidence="10">
    <location>
        <position position="1"/>
    </location>
</feature>
<dbReference type="GO" id="GO:0005730">
    <property type="term" value="C:nucleolus"/>
    <property type="evidence" value="ECO:0007669"/>
    <property type="project" value="UniProtKB-SubCell"/>
</dbReference>
<evidence type="ECO:0000256" key="2">
    <source>
        <dbReference type="ARBA" id="ARBA00022517"/>
    </source>
</evidence>
<evidence type="ECO:0000313" key="10">
    <source>
        <dbReference type="EMBL" id="KXS11944.1"/>
    </source>
</evidence>
<dbReference type="PANTHER" id="PTHR19855:SF11">
    <property type="entry name" value="RIBOSOME BIOGENESIS PROTEIN WDR12"/>
    <property type="match status" value="1"/>
</dbReference>
<keyword evidence="2" id="KW-0690">Ribosome biogenesis</keyword>
<dbReference type="InterPro" id="IPR020472">
    <property type="entry name" value="WD40_PAC1"/>
</dbReference>
<evidence type="ECO:0000256" key="3">
    <source>
        <dbReference type="ARBA" id="ARBA00022552"/>
    </source>
</evidence>
<accession>A0A139A5B8</accession>
<dbReference type="InterPro" id="IPR019775">
    <property type="entry name" value="WD40_repeat_CS"/>
</dbReference>
<dbReference type="InterPro" id="IPR015943">
    <property type="entry name" value="WD40/YVTN_repeat-like_dom_sf"/>
</dbReference>
<dbReference type="AlphaFoldDB" id="A0A139A5B8"/>
<keyword evidence="6" id="KW-0539">Nucleus</keyword>
<dbReference type="PROSITE" id="PS50082">
    <property type="entry name" value="WD_REPEATS_2"/>
    <property type="match status" value="3"/>
</dbReference>
<evidence type="ECO:0000259" key="9">
    <source>
        <dbReference type="Pfam" id="PF08154"/>
    </source>
</evidence>
<keyword evidence="5" id="KW-0677">Repeat</keyword>
<dbReference type="PROSITE" id="PS00678">
    <property type="entry name" value="WD_REPEATS_1"/>
    <property type="match status" value="1"/>
</dbReference>
<reference evidence="10 11" key="1">
    <citation type="journal article" date="2015" name="Genome Biol. Evol.">
        <title>Phylogenomic analyses indicate that early fungi evolved digesting cell walls of algal ancestors of land plants.</title>
        <authorList>
            <person name="Chang Y."/>
            <person name="Wang S."/>
            <person name="Sekimoto S."/>
            <person name="Aerts A.L."/>
            <person name="Choi C."/>
            <person name="Clum A."/>
            <person name="LaButti K.M."/>
            <person name="Lindquist E.A."/>
            <person name="Yee Ngan C."/>
            <person name="Ohm R.A."/>
            <person name="Salamov A.A."/>
            <person name="Grigoriev I.V."/>
            <person name="Spatafora J.W."/>
            <person name="Berbee M.L."/>
        </authorList>
    </citation>
    <scope>NUCLEOTIDE SEQUENCE [LARGE SCALE GENOMIC DNA]</scope>
    <source>
        <strain evidence="10 11">JEL478</strain>
    </source>
</reference>
<feature type="repeat" description="WD" evidence="7">
    <location>
        <begin position="348"/>
        <end position="382"/>
    </location>
</feature>
<feature type="region of interest" description="Disordered" evidence="8">
    <location>
        <begin position="1"/>
        <end position="22"/>
    </location>
</feature>
<dbReference type="Pfam" id="PF08154">
    <property type="entry name" value="NLE"/>
    <property type="match status" value="1"/>
</dbReference>